<dbReference type="AlphaFoldDB" id="A0A445ME14"/>
<accession>A0A445ME14</accession>
<organism evidence="1">
    <name type="scientific">Ensete ventricosum</name>
    <name type="common">Abyssinian banana</name>
    <name type="synonym">Musa ensete</name>
    <dbReference type="NCBI Taxonomy" id="4639"/>
    <lineage>
        <taxon>Eukaryota</taxon>
        <taxon>Viridiplantae</taxon>
        <taxon>Streptophyta</taxon>
        <taxon>Embryophyta</taxon>
        <taxon>Tracheophyta</taxon>
        <taxon>Spermatophyta</taxon>
        <taxon>Magnoliopsida</taxon>
        <taxon>Liliopsida</taxon>
        <taxon>Zingiberales</taxon>
        <taxon>Musaceae</taxon>
        <taxon>Ensete</taxon>
    </lineage>
</organism>
<name>A0A445ME14_ENSVE</name>
<dbReference type="EMBL" id="KV875685">
    <property type="protein sequence ID" value="RZR72438.1"/>
    <property type="molecule type" value="Genomic_DNA"/>
</dbReference>
<gene>
    <name evidence="1" type="ORF">BHM03_00013410</name>
</gene>
<reference evidence="1" key="1">
    <citation type="journal article" date="2018" name="Data Brief">
        <title>Genome sequence data from 17 accessions of Ensete ventricosum, a staple food crop for millions in Ethiopia.</title>
        <authorList>
            <person name="Yemataw Z."/>
            <person name="Muzemil S."/>
            <person name="Ambachew D."/>
            <person name="Tripathi L."/>
            <person name="Tesfaye K."/>
            <person name="Chala A."/>
            <person name="Farbos A."/>
            <person name="O'Neill P."/>
            <person name="Moore K."/>
            <person name="Grant M."/>
            <person name="Studholme D.J."/>
        </authorList>
    </citation>
    <scope>NUCLEOTIDE SEQUENCE [LARGE SCALE GENOMIC DNA]</scope>
    <source>
        <tissue evidence="1">Leaf</tissue>
    </source>
</reference>
<dbReference type="Proteomes" id="UP000290560">
    <property type="component" value="Unassembled WGS sequence"/>
</dbReference>
<protein>
    <submittedName>
        <fullName evidence="1">Uncharacterized protein</fullName>
    </submittedName>
</protein>
<sequence length="66" mass="7513">MAVEGQRDTKNTTLILSVKTLIDSKLEGYHNRDRPPWNSIGLSSPKLLLKGYRKYSSIYRSSNLNS</sequence>
<proteinExistence type="predicted"/>
<evidence type="ECO:0000313" key="1">
    <source>
        <dbReference type="EMBL" id="RZR72438.1"/>
    </source>
</evidence>